<dbReference type="RefSeq" id="WP_264898629.1">
    <property type="nucleotide sequence ID" value="NZ_JAPDVH010000001.1"/>
</dbReference>
<keyword evidence="4 5" id="KW-0012">Acyltransferase</keyword>
<comment type="similarity">
    <text evidence="1 5">Belongs to the transferase hexapeptide repeat family.</text>
</comment>
<accession>A0AAW5UQM4</accession>
<evidence type="ECO:0000313" key="7">
    <source>
        <dbReference type="Proteomes" id="UP001209168"/>
    </source>
</evidence>
<dbReference type="EMBL" id="JAPDVH010000001">
    <property type="protein sequence ID" value="MCW4154182.1"/>
    <property type="molecule type" value="Genomic_DNA"/>
</dbReference>
<organism evidence="6 7">
    <name type="scientific">Segatella copri</name>
    <dbReference type="NCBI Taxonomy" id="165179"/>
    <lineage>
        <taxon>Bacteria</taxon>
        <taxon>Pseudomonadati</taxon>
        <taxon>Bacteroidota</taxon>
        <taxon>Bacteroidia</taxon>
        <taxon>Bacteroidales</taxon>
        <taxon>Prevotellaceae</taxon>
        <taxon>Segatella</taxon>
    </lineage>
</organism>
<dbReference type="Pfam" id="PF00132">
    <property type="entry name" value="Hexapep"/>
    <property type="match status" value="1"/>
</dbReference>
<dbReference type="PIRSF" id="PIRSF000441">
    <property type="entry name" value="CysE"/>
    <property type="match status" value="1"/>
</dbReference>
<gene>
    <name evidence="6" type="ORF">ONT23_01225</name>
</gene>
<dbReference type="PROSITE" id="PS00101">
    <property type="entry name" value="HEXAPEP_TRANSFERASES"/>
    <property type="match status" value="1"/>
</dbReference>
<dbReference type="InterPro" id="IPR011004">
    <property type="entry name" value="Trimer_LpxA-like_sf"/>
</dbReference>
<dbReference type="AlphaFoldDB" id="A0AAW5UQM4"/>
<dbReference type="CDD" id="cd03354">
    <property type="entry name" value="LbH_SAT"/>
    <property type="match status" value="1"/>
</dbReference>
<reference evidence="6" key="1">
    <citation type="submission" date="2022-11" db="EMBL/GenBank/DDBJ databases">
        <title>Genomic repertoires linked with pathogenic potency of arthritogenic Prevotella copri isolated from the gut of rheumatoid arthritis patients.</title>
        <authorList>
            <person name="Nii T."/>
            <person name="Maeda Y."/>
            <person name="Motooka D."/>
            <person name="Naito M."/>
            <person name="Matsumoto Y."/>
            <person name="Ogawa T."/>
            <person name="Oguro-Igashira E."/>
            <person name="Kishikawa T."/>
            <person name="Yamashita M."/>
            <person name="Koizumi S."/>
            <person name="Kurakawa T."/>
            <person name="Okumura R."/>
            <person name="Kayama H."/>
            <person name="Murakami M."/>
            <person name="Sakaguchi T."/>
            <person name="Das B."/>
            <person name="Nakamura S."/>
            <person name="Okada Y."/>
            <person name="Kumanogoh A."/>
            <person name="Takeda K."/>
        </authorList>
    </citation>
    <scope>NUCLEOTIDE SEQUENCE</scope>
    <source>
        <strain evidence="6">H012_8</strain>
    </source>
</reference>
<evidence type="ECO:0000256" key="5">
    <source>
        <dbReference type="PIRNR" id="PIRNR000441"/>
    </source>
</evidence>
<dbReference type="Proteomes" id="UP001209168">
    <property type="component" value="Unassembled WGS sequence"/>
</dbReference>
<evidence type="ECO:0000256" key="2">
    <source>
        <dbReference type="ARBA" id="ARBA00022679"/>
    </source>
</evidence>
<dbReference type="InterPro" id="IPR050179">
    <property type="entry name" value="Trans_hexapeptide_repeat"/>
</dbReference>
<sequence>MIKSRKEMHEYIRKDMERNFVYGASSWIKILLNPRLCFTLNLRHYEYWSNRKLRDPITILMTIWHYFIHKHLSYKLGFTLYKNQFGPGLYIMHYGTIVVNPACRIGANCNINADVNIGMGGSIIGNNCYIAPGVKIIKPVHIGNNVKIGANAVVTKDIPDNCIVAAIPAKIIKRFDNESQKWVKV</sequence>
<dbReference type="InterPro" id="IPR018357">
    <property type="entry name" value="Hexapep_transf_CS"/>
</dbReference>
<dbReference type="InterPro" id="IPR001451">
    <property type="entry name" value="Hexapep"/>
</dbReference>
<dbReference type="SUPFAM" id="SSF51161">
    <property type="entry name" value="Trimeric LpxA-like enzymes"/>
    <property type="match status" value="1"/>
</dbReference>
<keyword evidence="2 5" id="KW-0808">Transferase</keyword>
<name>A0AAW5UQM4_9BACT</name>
<evidence type="ECO:0000256" key="4">
    <source>
        <dbReference type="ARBA" id="ARBA00023315"/>
    </source>
</evidence>
<dbReference type="PANTHER" id="PTHR43300:SF11">
    <property type="entry name" value="ACETYLTRANSFERASE RV3034C-RELATED"/>
    <property type="match status" value="1"/>
</dbReference>
<dbReference type="InterPro" id="IPR005881">
    <property type="entry name" value="Ser_O-AcTrfase"/>
</dbReference>
<dbReference type="Gene3D" id="2.160.10.10">
    <property type="entry name" value="Hexapeptide repeat proteins"/>
    <property type="match status" value="1"/>
</dbReference>
<dbReference type="PANTHER" id="PTHR43300">
    <property type="entry name" value="ACETYLTRANSFERASE"/>
    <property type="match status" value="1"/>
</dbReference>
<comment type="caution">
    <text evidence="6">The sequence shown here is derived from an EMBL/GenBank/DDBJ whole genome shotgun (WGS) entry which is preliminary data.</text>
</comment>
<evidence type="ECO:0000256" key="3">
    <source>
        <dbReference type="ARBA" id="ARBA00022737"/>
    </source>
</evidence>
<dbReference type="GO" id="GO:0005737">
    <property type="term" value="C:cytoplasm"/>
    <property type="evidence" value="ECO:0007669"/>
    <property type="project" value="InterPro"/>
</dbReference>
<keyword evidence="3" id="KW-0677">Repeat</keyword>
<dbReference type="GO" id="GO:0006535">
    <property type="term" value="P:cysteine biosynthetic process from serine"/>
    <property type="evidence" value="ECO:0007669"/>
    <property type="project" value="InterPro"/>
</dbReference>
<dbReference type="EC" id="2.3.1.30" evidence="5"/>
<proteinExistence type="inferred from homology"/>
<evidence type="ECO:0000313" key="6">
    <source>
        <dbReference type="EMBL" id="MCW4154182.1"/>
    </source>
</evidence>
<evidence type="ECO:0000256" key="1">
    <source>
        <dbReference type="ARBA" id="ARBA00007274"/>
    </source>
</evidence>
<dbReference type="InterPro" id="IPR045304">
    <property type="entry name" value="LbH_SAT"/>
</dbReference>
<dbReference type="GO" id="GO:0009001">
    <property type="term" value="F:serine O-acetyltransferase activity"/>
    <property type="evidence" value="ECO:0007669"/>
    <property type="project" value="UniProtKB-EC"/>
</dbReference>
<comment type="catalytic activity">
    <reaction evidence="5">
        <text>L-serine + acetyl-CoA = O-acetyl-L-serine + CoA</text>
        <dbReference type="Rhea" id="RHEA:24560"/>
        <dbReference type="ChEBI" id="CHEBI:33384"/>
        <dbReference type="ChEBI" id="CHEBI:57287"/>
        <dbReference type="ChEBI" id="CHEBI:57288"/>
        <dbReference type="ChEBI" id="CHEBI:58340"/>
        <dbReference type="EC" id="2.3.1.30"/>
    </reaction>
</comment>
<protein>
    <recommendedName>
        <fullName evidence="5">Serine acetyltransferase</fullName>
        <ecNumber evidence="5">2.3.1.30</ecNumber>
    </recommendedName>
</protein>